<evidence type="ECO:0000256" key="1">
    <source>
        <dbReference type="ARBA" id="ARBA00004651"/>
    </source>
</evidence>
<keyword evidence="8 12" id="KW-0675">Receptor</keyword>
<dbReference type="InterPro" id="IPR000826">
    <property type="entry name" value="Formyl_rcpt-rel"/>
</dbReference>
<keyword evidence="7 13" id="KW-0472">Membrane</keyword>
<evidence type="ECO:0000256" key="8">
    <source>
        <dbReference type="ARBA" id="ARBA00023170"/>
    </source>
</evidence>
<keyword evidence="10 12" id="KW-0807">Transducer</keyword>
<keyword evidence="6 12" id="KW-0297">G-protein coupled receptor</keyword>
<dbReference type="SUPFAM" id="SSF81321">
    <property type="entry name" value="Family A G protein-coupled receptor-like"/>
    <property type="match status" value="1"/>
</dbReference>
<evidence type="ECO:0000259" key="14">
    <source>
        <dbReference type="PROSITE" id="PS50262"/>
    </source>
</evidence>
<dbReference type="Pfam" id="PF00001">
    <property type="entry name" value="7tm_1"/>
    <property type="match status" value="1"/>
</dbReference>
<evidence type="ECO:0000256" key="9">
    <source>
        <dbReference type="ARBA" id="ARBA00023180"/>
    </source>
</evidence>
<dbReference type="GO" id="GO:0007204">
    <property type="term" value="P:positive regulation of cytosolic calcium ion concentration"/>
    <property type="evidence" value="ECO:0007669"/>
    <property type="project" value="TreeGrafter"/>
</dbReference>
<dbReference type="GO" id="GO:0006954">
    <property type="term" value="P:inflammatory response"/>
    <property type="evidence" value="ECO:0007669"/>
    <property type="project" value="TreeGrafter"/>
</dbReference>
<feature type="transmembrane region" description="Helical" evidence="13">
    <location>
        <begin position="149"/>
        <end position="170"/>
    </location>
</feature>
<evidence type="ECO:0000256" key="13">
    <source>
        <dbReference type="SAM" id="Phobius"/>
    </source>
</evidence>
<evidence type="ECO:0000313" key="15">
    <source>
        <dbReference type="Ensembl" id="ENSLLEP00000007373.1"/>
    </source>
</evidence>
<feature type="transmembrane region" description="Helical" evidence="13">
    <location>
        <begin position="201"/>
        <end position="222"/>
    </location>
</feature>
<dbReference type="PROSITE" id="PS50262">
    <property type="entry name" value="G_PROTEIN_RECEP_F1_2"/>
    <property type="match status" value="1"/>
</dbReference>
<dbReference type="PANTHER" id="PTHR24225:SF72">
    <property type="entry name" value="G-PROTEIN COUPLED RECEPTORS FAMILY 1 PROFILE DOMAIN-CONTAINING PROTEIN-RELATED"/>
    <property type="match status" value="1"/>
</dbReference>
<dbReference type="InterPro" id="IPR003981">
    <property type="entry name" value="Leukotriene_B4_rcpt"/>
</dbReference>
<feature type="transmembrane region" description="Helical" evidence="13">
    <location>
        <begin position="110"/>
        <end position="128"/>
    </location>
</feature>
<dbReference type="GO" id="GO:0004875">
    <property type="term" value="F:complement receptor activity"/>
    <property type="evidence" value="ECO:0007669"/>
    <property type="project" value="TreeGrafter"/>
</dbReference>
<keyword evidence="9" id="KW-0325">Glycoprotein</keyword>
<dbReference type="InterPro" id="IPR017452">
    <property type="entry name" value="GPCR_Rhodpsn_7TM"/>
</dbReference>
<evidence type="ECO:0000256" key="5">
    <source>
        <dbReference type="ARBA" id="ARBA00022989"/>
    </source>
</evidence>
<dbReference type="GeneTree" id="ENSGT00950000182966"/>
<keyword evidence="2" id="KW-1003">Cell membrane</keyword>
<proteinExistence type="inferred from homology"/>
<dbReference type="GO" id="GO:0007200">
    <property type="term" value="P:phospholipase C-activating G protein-coupled receptor signaling pathway"/>
    <property type="evidence" value="ECO:0007669"/>
    <property type="project" value="TreeGrafter"/>
</dbReference>
<comment type="subcellular location">
    <subcellularLocation>
        <location evidence="1">Cell membrane</location>
        <topology evidence="1">Multi-pass membrane protein</topology>
    </subcellularLocation>
</comment>
<dbReference type="Gene3D" id="1.20.1070.10">
    <property type="entry name" value="Rhodopsin 7-helix transmembrane proteins"/>
    <property type="match status" value="1"/>
</dbReference>
<evidence type="ECO:0000256" key="11">
    <source>
        <dbReference type="ARBA" id="ARBA00025736"/>
    </source>
</evidence>
<dbReference type="PRINTS" id="PR01476">
    <property type="entry name" value="LTBRECEPTOR"/>
</dbReference>
<feature type="domain" description="G-protein coupled receptors family 1 profile" evidence="14">
    <location>
        <begin position="50"/>
        <end position="299"/>
    </location>
</feature>
<evidence type="ECO:0000256" key="7">
    <source>
        <dbReference type="ARBA" id="ARBA00023136"/>
    </source>
</evidence>
<evidence type="ECO:0000256" key="4">
    <source>
        <dbReference type="ARBA" id="ARBA00022692"/>
    </source>
</evidence>
<dbReference type="GO" id="GO:0004974">
    <property type="term" value="F:leukotriene receptor activity"/>
    <property type="evidence" value="ECO:0007669"/>
    <property type="project" value="InterPro"/>
</dbReference>
<dbReference type="AlphaFoldDB" id="A0A8C5M3L8"/>
<reference evidence="15" key="2">
    <citation type="submission" date="2025-09" db="UniProtKB">
        <authorList>
            <consortium name="Ensembl"/>
        </authorList>
    </citation>
    <scope>IDENTIFICATION</scope>
</reference>
<feature type="transmembrane region" description="Helical" evidence="13">
    <location>
        <begin position="234"/>
        <end position="253"/>
    </location>
</feature>
<evidence type="ECO:0000256" key="10">
    <source>
        <dbReference type="ARBA" id="ARBA00023224"/>
    </source>
</evidence>
<dbReference type="OrthoDB" id="8888529at2759"/>
<name>A0A8C5M3L8_9ANUR</name>
<dbReference type="Proteomes" id="UP000694569">
    <property type="component" value="Unplaced"/>
</dbReference>
<keyword evidence="5 13" id="KW-1133">Transmembrane helix</keyword>
<sequence length="361" mass="40258">MTEANIAHNPMATLNYSIANTTVLTVLPSGSFPSIGIAILSIAFVVGFPGNAFIIWTALTCMKDQTVTSMLILHLATADIMVMLTTPLFIHLLATGSWVFGNIICKLSHYIGIISMYTSVFIITIMSLDRFLAVSVPFLTKTRRRKIAIKGLVLAIWLLSSLLAMPILFYRSSLMIRSRLQCVPTNINSAHVVFQYLFETLFGFFIPFPIIVFNYLYICIRLRSAQFQTKKKTSCLVILIIITFALFWFPYHIVNLLQILGETTSNPTAAQKFRMAVRLARPNVTALAFLSSSVNPVLYGFAGASFIKTAGIGFMAKLFEAASSENFTLRKVTQVFRQKNRNDSVELGRLGEDENKQNSSN</sequence>
<evidence type="ECO:0000256" key="6">
    <source>
        <dbReference type="ARBA" id="ARBA00023040"/>
    </source>
</evidence>
<evidence type="ECO:0000256" key="3">
    <source>
        <dbReference type="ARBA" id="ARBA00022553"/>
    </source>
</evidence>
<evidence type="ECO:0000256" key="12">
    <source>
        <dbReference type="RuleBase" id="RU000688"/>
    </source>
</evidence>
<dbReference type="PROSITE" id="PS00237">
    <property type="entry name" value="G_PROTEIN_RECEP_F1_1"/>
    <property type="match status" value="1"/>
</dbReference>
<protein>
    <recommendedName>
        <fullName evidence="14">G-protein coupled receptors family 1 profile domain-containing protein</fullName>
    </recommendedName>
</protein>
<evidence type="ECO:0000256" key="2">
    <source>
        <dbReference type="ARBA" id="ARBA00022475"/>
    </source>
</evidence>
<keyword evidence="3" id="KW-0597">Phosphoprotein</keyword>
<dbReference type="InterPro" id="IPR000276">
    <property type="entry name" value="GPCR_Rhodpsn"/>
</dbReference>
<reference evidence="15" key="1">
    <citation type="submission" date="2025-08" db="UniProtKB">
        <authorList>
            <consortium name="Ensembl"/>
        </authorList>
    </citation>
    <scope>IDENTIFICATION</scope>
</reference>
<accession>A0A8C5M3L8</accession>
<keyword evidence="4 12" id="KW-0812">Transmembrane</keyword>
<comment type="similarity">
    <text evidence="11">Belongs to the chemokine-like receptor (CMKLR) family.</text>
</comment>
<dbReference type="FunFam" id="1.20.1070.10:FF:000109">
    <property type="entry name" value="Leukotriene B4 receptor"/>
    <property type="match status" value="1"/>
</dbReference>
<feature type="transmembrane region" description="Helical" evidence="13">
    <location>
        <begin position="71"/>
        <end position="90"/>
    </location>
</feature>
<organism evidence="15 16">
    <name type="scientific">Leptobrachium leishanense</name>
    <name type="common">Leishan spiny toad</name>
    <dbReference type="NCBI Taxonomy" id="445787"/>
    <lineage>
        <taxon>Eukaryota</taxon>
        <taxon>Metazoa</taxon>
        <taxon>Chordata</taxon>
        <taxon>Craniata</taxon>
        <taxon>Vertebrata</taxon>
        <taxon>Euteleostomi</taxon>
        <taxon>Amphibia</taxon>
        <taxon>Batrachia</taxon>
        <taxon>Anura</taxon>
        <taxon>Pelobatoidea</taxon>
        <taxon>Megophryidae</taxon>
        <taxon>Leptobrachium</taxon>
    </lineage>
</organism>
<dbReference type="GO" id="GO:0005886">
    <property type="term" value="C:plasma membrane"/>
    <property type="evidence" value="ECO:0007669"/>
    <property type="project" value="UniProtKB-SubCell"/>
</dbReference>
<feature type="transmembrane region" description="Helical" evidence="13">
    <location>
        <begin position="35"/>
        <end position="59"/>
    </location>
</feature>
<keyword evidence="16" id="KW-1185">Reference proteome</keyword>
<dbReference type="PANTHER" id="PTHR24225">
    <property type="entry name" value="CHEMOTACTIC RECEPTOR"/>
    <property type="match status" value="1"/>
</dbReference>
<dbReference type="PRINTS" id="PR00237">
    <property type="entry name" value="GPCRRHODOPSN"/>
</dbReference>
<dbReference type="Ensembl" id="ENSLLET00000007676.1">
    <property type="protein sequence ID" value="ENSLLEP00000007373.1"/>
    <property type="gene ID" value="ENSLLEG00000004669.1"/>
</dbReference>
<comment type="similarity">
    <text evidence="12">Belongs to the G-protein coupled receptor 1 family.</text>
</comment>
<evidence type="ECO:0000313" key="16">
    <source>
        <dbReference type="Proteomes" id="UP000694569"/>
    </source>
</evidence>